<proteinExistence type="predicted"/>
<name>A0A6J6G917_9ZZZZ</name>
<dbReference type="EMBL" id="CAEZSR010000249">
    <property type="protein sequence ID" value="CAB4593288.1"/>
    <property type="molecule type" value="Genomic_DNA"/>
</dbReference>
<accession>A0A6J6G917</accession>
<reference evidence="3" key="1">
    <citation type="submission" date="2020-05" db="EMBL/GenBank/DDBJ databases">
        <authorList>
            <person name="Chiriac C."/>
            <person name="Salcher M."/>
            <person name="Ghai R."/>
            <person name="Kavagutti S V."/>
        </authorList>
    </citation>
    <scope>NUCLEOTIDE SEQUENCE</scope>
</reference>
<feature type="transmembrane region" description="Helical" evidence="2">
    <location>
        <begin position="57"/>
        <end position="76"/>
    </location>
</feature>
<keyword evidence="2" id="KW-1133">Transmembrane helix</keyword>
<evidence type="ECO:0000313" key="3">
    <source>
        <dbReference type="EMBL" id="CAB4593288.1"/>
    </source>
</evidence>
<feature type="region of interest" description="Disordered" evidence="1">
    <location>
        <begin position="358"/>
        <end position="381"/>
    </location>
</feature>
<keyword evidence="2" id="KW-0812">Transmembrane</keyword>
<organism evidence="3">
    <name type="scientific">freshwater metagenome</name>
    <dbReference type="NCBI Taxonomy" id="449393"/>
    <lineage>
        <taxon>unclassified sequences</taxon>
        <taxon>metagenomes</taxon>
        <taxon>ecological metagenomes</taxon>
    </lineage>
</organism>
<dbReference type="AlphaFoldDB" id="A0A6J6G917"/>
<evidence type="ECO:0000256" key="2">
    <source>
        <dbReference type="SAM" id="Phobius"/>
    </source>
</evidence>
<protein>
    <submittedName>
        <fullName evidence="3">Unannotated protein</fullName>
    </submittedName>
</protein>
<sequence length="624" mass="65425">MNDDLVIARLRSALDEVAVTDARPAAADPRPTGHHDVVEAPVIDLHTAATGRRSARAWLGVAAATAVLVGAGGWALTQRSAPAATGESTTVVPTTMPSVTGVATLPWFELRLPDAVPGEVSETSTDPEANGFTQSWLVRGLGDDASSLGVLSIDVRYDAGGLPPDPAAYTELPAPQGTAWLNDDPTGTGSPALVWRRDDGTVWWVEQVGLLDPAEGGGPAFADYVFAIERGTFNDLLNNPDEQSEWIGAAPANERVSRNQDYTVGDAAAGVVLGVTSTQLLRALEGTTGITEISVAGNRAWKGTRPNGEVTVVWLVDSEWRGLLRISSLLADRVDEIVAAVTPVAANVGEPAPVRTTVVPVTDPLTPPESTTGPTENSVRTDFPDLSIVSARIAPGPIEVAPAPPVDALGQVWRVQSDRLDGLLLVGVDDAVTDEEDLAEQGWRTITALEGVTEGTAWLAVGRGDDPASDQTAIVWARPEGVTWGFGWAGPSDSSTDEWIDLVLSATPGSGVPVVIADERATVLSVVAPPTTIVSRTFTGVDGGSAVLTLTDSATQLSGLILAESVTEIEVDGRTGWRVDDTSLGWVRVYWDAGDGWFAELTFDQGLAELADELITTNLVRLDG</sequence>
<feature type="compositionally biased region" description="Polar residues" evidence="1">
    <location>
        <begin position="369"/>
        <end position="380"/>
    </location>
</feature>
<keyword evidence="2" id="KW-0472">Membrane</keyword>
<evidence type="ECO:0000256" key="1">
    <source>
        <dbReference type="SAM" id="MobiDB-lite"/>
    </source>
</evidence>
<gene>
    <name evidence="3" type="ORF">UFOPK1493_03861</name>
</gene>